<dbReference type="AlphaFoldDB" id="A0A6L9SU16"/>
<sequence length="251" mass="27126">MRGNGNDHWDDALYRAIVRAIDTVRGAVRAVDVRRAARIAAAAACAIVMLGVPAALAAAGWRRGAADIDVAGSAPYRAERRRLELARSDLGESEQDIGLRRKDVAKARESLDGAKAEGERYRAAVEEFQTAGRQTKAPALAVVSIGDMTDDYGYRSIPITVHNTTSNTYTYYSIDYQATDDDGDVAYTGFAMFDSASGAVCMPDSDCTMRILDRHDFTGQTVTPMSWSVSGPGGTADDYGRYGDDVTARRF</sequence>
<keyword evidence="1" id="KW-0472">Membrane</keyword>
<feature type="transmembrane region" description="Helical" evidence="1">
    <location>
        <begin position="39"/>
        <end position="61"/>
    </location>
</feature>
<keyword evidence="3" id="KW-1185">Reference proteome</keyword>
<evidence type="ECO:0000256" key="1">
    <source>
        <dbReference type="SAM" id="Phobius"/>
    </source>
</evidence>
<dbReference type="RefSeq" id="WP_163197286.1">
    <property type="nucleotide sequence ID" value="NZ_WHZV01000005.1"/>
</dbReference>
<keyword evidence="1" id="KW-1133">Transmembrane helix</keyword>
<proteinExistence type="predicted"/>
<dbReference type="Proteomes" id="UP000483293">
    <property type="component" value="Unassembled WGS sequence"/>
</dbReference>
<protein>
    <submittedName>
        <fullName evidence="2">Uncharacterized protein</fullName>
    </submittedName>
</protein>
<comment type="caution">
    <text evidence="2">The sequence shown here is derived from an EMBL/GenBank/DDBJ whole genome shotgun (WGS) entry which is preliminary data.</text>
</comment>
<gene>
    <name evidence="2" type="ORF">GFD21_07095</name>
</gene>
<keyword evidence="1" id="KW-0812">Transmembrane</keyword>
<name>A0A6L9SU16_9BIFI</name>
<accession>A0A6L9SU16</accession>
<evidence type="ECO:0000313" key="3">
    <source>
        <dbReference type="Proteomes" id="UP000483293"/>
    </source>
</evidence>
<dbReference type="EMBL" id="WHZV01000005">
    <property type="protein sequence ID" value="NEG55525.1"/>
    <property type="molecule type" value="Genomic_DNA"/>
</dbReference>
<reference evidence="2 3" key="1">
    <citation type="submission" date="2019-10" db="EMBL/GenBank/DDBJ databases">
        <title>Bifidobacterium from non-human primates.</title>
        <authorList>
            <person name="Modesto M."/>
        </authorList>
    </citation>
    <scope>NUCLEOTIDE SEQUENCE [LARGE SCALE GENOMIC DNA]</scope>
    <source>
        <strain evidence="2 3">SMA15</strain>
    </source>
</reference>
<organism evidence="2 3">
    <name type="scientific">Bifidobacterium platyrrhinorum</name>
    <dbReference type="NCBI Taxonomy" id="2661628"/>
    <lineage>
        <taxon>Bacteria</taxon>
        <taxon>Bacillati</taxon>
        <taxon>Actinomycetota</taxon>
        <taxon>Actinomycetes</taxon>
        <taxon>Bifidobacteriales</taxon>
        <taxon>Bifidobacteriaceae</taxon>
        <taxon>Bifidobacterium</taxon>
    </lineage>
</organism>
<evidence type="ECO:0000313" key="2">
    <source>
        <dbReference type="EMBL" id="NEG55525.1"/>
    </source>
</evidence>